<dbReference type="Gramene" id="GBG78409">
    <property type="protein sequence ID" value="GBG78409"/>
    <property type="gene ID" value="CBR_g26437"/>
</dbReference>
<dbReference type="PANTHER" id="PTHR37984">
    <property type="entry name" value="PROTEIN CBG26694"/>
    <property type="match status" value="1"/>
</dbReference>
<feature type="domain" description="Integrase catalytic" evidence="2">
    <location>
        <begin position="693"/>
        <end position="852"/>
    </location>
</feature>
<evidence type="ECO:0000313" key="3">
    <source>
        <dbReference type="EMBL" id="GBG78409.1"/>
    </source>
</evidence>
<dbReference type="Gene3D" id="3.10.10.10">
    <property type="entry name" value="HIV Type 1 Reverse Transcriptase, subunit A, domain 1"/>
    <property type="match status" value="1"/>
</dbReference>
<dbReference type="Gene3D" id="3.30.70.270">
    <property type="match status" value="2"/>
</dbReference>
<dbReference type="CDD" id="cd09274">
    <property type="entry name" value="RNase_HI_RT_Ty3"/>
    <property type="match status" value="1"/>
</dbReference>
<evidence type="ECO:0000256" key="1">
    <source>
        <dbReference type="ARBA" id="ARBA00023268"/>
    </source>
</evidence>
<proteinExistence type="predicted"/>
<sequence length="863" mass="97309">MERGNTLCRSLGTALATVELRLRRGWHLLCTMLAADQDPMWLLGDAEARTRKEGKRFANKGWDEVSSRVVMGGWKELKSPGLRTIAWVPEFVADWFVGFNHILEVADSMRGTHIECDWLTEEFYRISLKYGPFYGDKAWEVVTILRIDLGKMATKDEIDNRRSEGGPGLIPPVRIHTVEHECWNDKVPSYEFGIAGEGTDLLRAKMDSFVAEPTASPYANRWFVFRKPNKMLRWIQDLQKLNAVTIWDAGSLPQADLLAESHAGRSIYSLVDLYFGYDQLPLDARDRPYTAMHTPVGQLQMQVTPMGFTNAVAKAQRRMLVVAGDMFPEKCQPYIDDNSIKGAQEKDETEIQPGNRKIVWDHLKDIKDLLHRFLVYNITASGSKSIMAVPEMTILGFHCGAYGRKSDPAKTDKVSQWPTPLRTTTEVRAFLGVVGFWRIFIKNFVKIVEPIHTMIREEGTMDWTEERAGAVQTLKNILTSEQVTLAAPCFNDEVERPFILETDGGPLAVGGVLIQKDEGGKKRPIRFESRTLNSSERRYSRLKKEVLAILHCLKTFQAYLFGRRFILRIDPTNVAAALKNYKPIVPTVGRWVGFIWQFDYKIERIVGLKNKVTGLSRVCITPEGVKDAEPIDAFLEYEGGTLAMDNEIMGEGCASGELLIRTLEKGAPAIVAELREGSVTAQGRKAEKDSWGAIVGPKEELIAIAVEGGREAVMSLVEYILDMQDKLSGFVEAVGLKKKTGRSVANWTEDFYLRHPFIKRFIADNGTEFVNHEVLGMLKRLCVPIKLIEPYHPEANAPVERGHQTLKNTVVKLAADNLGSWLKYLNQAVFSENMTPKRTMGCIPTELWHGREIDFPVEALIPT</sequence>
<dbReference type="SUPFAM" id="SSF53098">
    <property type="entry name" value="Ribonuclease H-like"/>
    <property type="match status" value="1"/>
</dbReference>
<dbReference type="InterPro" id="IPR000477">
    <property type="entry name" value="RT_dom"/>
</dbReference>
<dbReference type="AlphaFoldDB" id="A0A388L7X4"/>
<accession>A0A388L7X4</accession>
<name>A0A388L7X4_CHABU</name>
<dbReference type="GO" id="GO:0015074">
    <property type="term" value="P:DNA integration"/>
    <property type="evidence" value="ECO:0007669"/>
    <property type="project" value="InterPro"/>
</dbReference>
<dbReference type="InterPro" id="IPR043128">
    <property type="entry name" value="Rev_trsase/Diguanyl_cyclase"/>
</dbReference>
<evidence type="ECO:0000313" key="4">
    <source>
        <dbReference type="Proteomes" id="UP000265515"/>
    </source>
</evidence>
<dbReference type="EMBL" id="BFEA01000294">
    <property type="protein sequence ID" value="GBG78409.1"/>
    <property type="molecule type" value="Genomic_DNA"/>
</dbReference>
<dbReference type="InterPro" id="IPR012337">
    <property type="entry name" value="RNaseH-like_sf"/>
</dbReference>
<protein>
    <recommendedName>
        <fullName evidence="2">Integrase catalytic domain-containing protein</fullName>
    </recommendedName>
</protein>
<evidence type="ECO:0000259" key="2">
    <source>
        <dbReference type="PROSITE" id="PS50994"/>
    </source>
</evidence>
<reference evidence="3 4" key="1">
    <citation type="journal article" date="2018" name="Cell">
        <title>The Chara Genome: Secondary Complexity and Implications for Plant Terrestrialization.</title>
        <authorList>
            <person name="Nishiyama T."/>
            <person name="Sakayama H."/>
            <person name="Vries J.D."/>
            <person name="Buschmann H."/>
            <person name="Saint-Marcoux D."/>
            <person name="Ullrich K.K."/>
            <person name="Haas F.B."/>
            <person name="Vanderstraeten L."/>
            <person name="Becker D."/>
            <person name="Lang D."/>
            <person name="Vosolsobe S."/>
            <person name="Rombauts S."/>
            <person name="Wilhelmsson P.K.I."/>
            <person name="Janitza P."/>
            <person name="Kern R."/>
            <person name="Heyl A."/>
            <person name="Rumpler F."/>
            <person name="Villalobos L.I.A.C."/>
            <person name="Clay J.M."/>
            <person name="Skokan R."/>
            <person name="Toyoda A."/>
            <person name="Suzuki Y."/>
            <person name="Kagoshima H."/>
            <person name="Schijlen E."/>
            <person name="Tajeshwar N."/>
            <person name="Catarino B."/>
            <person name="Hetherington A.J."/>
            <person name="Saltykova A."/>
            <person name="Bonnot C."/>
            <person name="Breuninger H."/>
            <person name="Symeonidi A."/>
            <person name="Radhakrishnan G.V."/>
            <person name="Van Nieuwerburgh F."/>
            <person name="Deforce D."/>
            <person name="Chang C."/>
            <person name="Karol K.G."/>
            <person name="Hedrich R."/>
            <person name="Ulvskov P."/>
            <person name="Glockner G."/>
            <person name="Delwiche C.F."/>
            <person name="Petrasek J."/>
            <person name="Van de Peer Y."/>
            <person name="Friml J."/>
            <person name="Beilby M."/>
            <person name="Dolan L."/>
            <person name="Kohara Y."/>
            <person name="Sugano S."/>
            <person name="Fujiyama A."/>
            <person name="Delaux P.-M."/>
            <person name="Quint M."/>
            <person name="TheiBen G."/>
            <person name="Hagemann M."/>
            <person name="Harholt J."/>
            <person name="Dunand C."/>
            <person name="Zachgo S."/>
            <person name="Langdale J."/>
            <person name="Maumus F."/>
            <person name="Straeten D.V.D."/>
            <person name="Gould S.B."/>
            <person name="Rensing S.A."/>
        </authorList>
    </citation>
    <scope>NUCLEOTIDE SEQUENCE [LARGE SCALE GENOMIC DNA]</scope>
    <source>
        <strain evidence="3 4">S276</strain>
    </source>
</reference>
<dbReference type="InterPro" id="IPR050951">
    <property type="entry name" value="Retrovirus_Pol_polyprotein"/>
</dbReference>
<dbReference type="Pfam" id="PF00078">
    <property type="entry name" value="RVT_1"/>
    <property type="match status" value="1"/>
</dbReference>
<dbReference type="FunFam" id="3.30.70.270:FF:000020">
    <property type="entry name" value="Transposon Tf2-6 polyprotein-like Protein"/>
    <property type="match status" value="1"/>
</dbReference>
<keyword evidence="4" id="KW-1185">Reference proteome</keyword>
<dbReference type="SUPFAM" id="SSF56672">
    <property type="entry name" value="DNA/RNA polymerases"/>
    <property type="match status" value="1"/>
</dbReference>
<dbReference type="GO" id="GO:0003676">
    <property type="term" value="F:nucleic acid binding"/>
    <property type="evidence" value="ECO:0007669"/>
    <property type="project" value="InterPro"/>
</dbReference>
<dbReference type="Gene3D" id="3.30.420.10">
    <property type="entry name" value="Ribonuclease H-like superfamily/Ribonuclease H"/>
    <property type="match status" value="1"/>
</dbReference>
<dbReference type="Proteomes" id="UP000265515">
    <property type="component" value="Unassembled WGS sequence"/>
</dbReference>
<dbReference type="PROSITE" id="PS50994">
    <property type="entry name" value="INTEGRASE"/>
    <property type="match status" value="1"/>
</dbReference>
<dbReference type="PANTHER" id="PTHR37984:SF5">
    <property type="entry name" value="PROTEIN NYNRIN-LIKE"/>
    <property type="match status" value="1"/>
</dbReference>
<gene>
    <name evidence="3" type="ORF">CBR_g26437</name>
</gene>
<dbReference type="FunFam" id="3.10.20.370:FF:000001">
    <property type="entry name" value="Retrovirus-related Pol polyprotein from transposon 17.6-like protein"/>
    <property type="match status" value="1"/>
</dbReference>
<dbReference type="CDD" id="cd01647">
    <property type="entry name" value="RT_LTR"/>
    <property type="match status" value="1"/>
</dbReference>
<comment type="caution">
    <text evidence="3">The sequence shown here is derived from an EMBL/GenBank/DDBJ whole genome shotgun (WGS) entry which is preliminary data.</text>
</comment>
<dbReference type="InterPro" id="IPR001584">
    <property type="entry name" value="Integrase_cat-core"/>
</dbReference>
<dbReference type="Pfam" id="PF17919">
    <property type="entry name" value="RT_RNaseH_2"/>
    <property type="match status" value="1"/>
</dbReference>
<organism evidence="3 4">
    <name type="scientific">Chara braunii</name>
    <name type="common">Braun's stonewort</name>
    <dbReference type="NCBI Taxonomy" id="69332"/>
    <lineage>
        <taxon>Eukaryota</taxon>
        <taxon>Viridiplantae</taxon>
        <taxon>Streptophyta</taxon>
        <taxon>Charophyceae</taxon>
        <taxon>Charales</taxon>
        <taxon>Characeae</taxon>
        <taxon>Chara</taxon>
    </lineage>
</organism>
<dbReference type="InterPro" id="IPR041577">
    <property type="entry name" value="RT_RNaseH_2"/>
</dbReference>
<dbReference type="InterPro" id="IPR043502">
    <property type="entry name" value="DNA/RNA_pol_sf"/>
</dbReference>
<dbReference type="InterPro" id="IPR036397">
    <property type="entry name" value="RNaseH_sf"/>
</dbReference>
<keyword evidence="1" id="KW-0511">Multifunctional enzyme</keyword>
<dbReference type="Gene3D" id="3.10.20.370">
    <property type="match status" value="1"/>
</dbReference>